<proteinExistence type="predicted"/>
<comment type="caution">
    <text evidence="1">The sequence shown here is derived from an EMBL/GenBank/DDBJ whole genome shotgun (WGS) entry which is preliminary data.</text>
</comment>
<organism evidence="1 2">
    <name type="scientific">Rugamonas aquatica</name>
    <dbReference type="NCBI Taxonomy" id="2743357"/>
    <lineage>
        <taxon>Bacteria</taxon>
        <taxon>Pseudomonadati</taxon>
        <taxon>Pseudomonadota</taxon>
        <taxon>Betaproteobacteria</taxon>
        <taxon>Burkholderiales</taxon>
        <taxon>Oxalobacteraceae</taxon>
        <taxon>Telluria group</taxon>
        <taxon>Rugamonas</taxon>
    </lineage>
</organism>
<gene>
    <name evidence="1" type="ORF">GEV02_30725</name>
</gene>
<evidence type="ECO:0000313" key="2">
    <source>
        <dbReference type="Proteomes" id="UP000440498"/>
    </source>
</evidence>
<reference evidence="1 2" key="1">
    <citation type="submission" date="2019-10" db="EMBL/GenBank/DDBJ databases">
        <title>Two novel species isolated from a subtropical stream in China.</title>
        <authorList>
            <person name="Lu H."/>
        </authorList>
    </citation>
    <scope>NUCLEOTIDE SEQUENCE [LARGE SCALE GENOMIC DNA]</scope>
    <source>
        <strain evidence="1 2">FT29W</strain>
    </source>
</reference>
<evidence type="ECO:0000313" key="1">
    <source>
        <dbReference type="EMBL" id="MQA42516.1"/>
    </source>
</evidence>
<dbReference type="AlphaFoldDB" id="A0A6A7NBP7"/>
<keyword evidence="2" id="KW-1185">Reference proteome</keyword>
<dbReference type="RefSeq" id="WP_152841611.1">
    <property type="nucleotide sequence ID" value="NZ_WHUG01000022.1"/>
</dbReference>
<dbReference type="EMBL" id="WHUG01000022">
    <property type="protein sequence ID" value="MQA42516.1"/>
    <property type="molecule type" value="Genomic_DNA"/>
</dbReference>
<sequence length="67" mass="7045">MSCCGSGLATPAQLQRSYDACCYARMFAPAAQLAQRFPGQLEVSPLIHVAADAGCHFSRAATDALAR</sequence>
<protein>
    <submittedName>
        <fullName evidence="1">Uncharacterized protein</fullName>
    </submittedName>
</protein>
<accession>A0A6A7NBP7</accession>
<dbReference type="Proteomes" id="UP000440498">
    <property type="component" value="Unassembled WGS sequence"/>
</dbReference>
<name>A0A6A7NBP7_9BURK</name>